<dbReference type="EMBL" id="BAAAOP010000001">
    <property type="protein sequence ID" value="GAA2185440.1"/>
    <property type="molecule type" value="Genomic_DNA"/>
</dbReference>
<dbReference type="PANTHER" id="PTHR48100:SF59">
    <property type="entry name" value="ADENOSYLCOBALAMIN_ALPHA-RIBAZOLE PHOSPHATASE"/>
    <property type="match status" value="1"/>
</dbReference>
<evidence type="ECO:0000313" key="1">
    <source>
        <dbReference type="EMBL" id="GAA2185440.1"/>
    </source>
</evidence>
<dbReference type="InterPro" id="IPR001345">
    <property type="entry name" value="PG/BPGM_mutase_AS"/>
</dbReference>
<dbReference type="PROSITE" id="PS00175">
    <property type="entry name" value="PG_MUTASE"/>
    <property type="match status" value="1"/>
</dbReference>
<protein>
    <recommendedName>
        <fullName evidence="3">Phosphoglycerate mutase</fullName>
    </recommendedName>
</protein>
<dbReference type="Proteomes" id="UP001501084">
    <property type="component" value="Unassembled WGS sequence"/>
</dbReference>
<dbReference type="InterPro" id="IPR013078">
    <property type="entry name" value="His_Pase_superF_clade-1"/>
</dbReference>
<accession>A0ABN3B2N1</accession>
<proteinExistence type="predicted"/>
<gene>
    <name evidence="1" type="ORF">GCM10009786_01810</name>
</gene>
<name>A0ABN3B2N1_9MICO</name>
<dbReference type="SUPFAM" id="SSF53254">
    <property type="entry name" value="Phosphoglycerate mutase-like"/>
    <property type="match status" value="1"/>
</dbReference>
<evidence type="ECO:0000313" key="2">
    <source>
        <dbReference type="Proteomes" id="UP001501084"/>
    </source>
</evidence>
<dbReference type="InterPro" id="IPR050275">
    <property type="entry name" value="PGM_Phosphatase"/>
</dbReference>
<keyword evidence="2" id="KW-1185">Reference proteome</keyword>
<organism evidence="1 2">
    <name type="scientific">Leucobacter alluvii</name>
    <dbReference type="NCBI Taxonomy" id="340321"/>
    <lineage>
        <taxon>Bacteria</taxon>
        <taxon>Bacillati</taxon>
        <taxon>Actinomycetota</taxon>
        <taxon>Actinomycetes</taxon>
        <taxon>Micrococcales</taxon>
        <taxon>Microbacteriaceae</taxon>
        <taxon>Leucobacter</taxon>
    </lineage>
</organism>
<reference evidence="1 2" key="1">
    <citation type="journal article" date="2019" name="Int. J. Syst. Evol. Microbiol.">
        <title>The Global Catalogue of Microorganisms (GCM) 10K type strain sequencing project: providing services to taxonomists for standard genome sequencing and annotation.</title>
        <authorList>
            <consortium name="The Broad Institute Genomics Platform"/>
            <consortium name="The Broad Institute Genome Sequencing Center for Infectious Disease"/>
            <person name="Wu L."/>
            <person name="Ma J."/>
        </authorList>
    </citation>
    <scope>NUCLEOTIDE SEQUENCE [LARGE SCALE GENOMIC DNA]</scope>
    <source>
        <strain evidence="1 2">JCM 14919</strain>
    </source>
</reference>
<evidence type="ECO:0008006" key="3">
    <source>
        <dbReference type="Google" id="ProtNLM"/>
    </source>
</evidence>
<dbReference type="RefSeq" id="WP_346057065.1">
    <property type="nucleotide sequence ID" value="NZ_BAAAOP010000001.1"/>
</dbReference>
<sequence length="214" mass="22902">MSTPESRAASIVIVRHGETDWNIGRRIQGRTDIPLNERGRSQAGEIAELLHDAGPWRRVIASPLSRAAETARIISDRLELPQAEIADDVIERDFGSAEGMLVTDASARWPGLDVPDAEALAALAERGASAFGRILREAPGSIVVAHGALIRSALTALSGTEAPRILNGEAWLISPAVARDAPAAHEIPFPVDETRNGPRIAIRRLGTPAEQHAF</sequence>
<dbReference type="CDD" id="cd07067">
    <property type="entry name" value="HP_PGM_like"/>
    <property type="match status" value="1"/>
</dbReference>
<dbReference type="Gene3D" id="3.40.50.1240">
    <property type="entry name" value="Phosphoglycerate mutase-like"/>
    <property type="match status" value="1"/>
</dbReference>
<dbReference type="PANTHER" id="PTHR48100">
    <property type="entry name" value="BROAD-SPECIFICITY PHOSPHATASE YOR283W-RELATED"/>
    <property type="match status" value="1"/>
</dbReference>
<dbReference type="Pfam" id="PF00300">
    <property type="entry name" value="His_Phos_1"/>
    <property type="match status" value="1"/>
</dbReference>
<comment type="caution">
    <text evidence="1">The sequence shown here is derived from an EMBL/GenBank/DDBJ whole genome shotgun (WGS) entry which is preliminary data.</text>
</comment>
<dbReference type="InterPro" id="IPR029033">
    <property type="entry name" value="His_PPase_superfam"/>
</dbReference>
<dbReference type="SMART" id="SM00855">
    <property type="entry name" value="PGAM"/>
    <property type="match status" value="1"/>
</dbReference>